<reference evidence="1" key="1">
    <citation type="submission" date="2018-03" db="EMBL/GenBank/DDBJ databases">
        <title>Phage therapy in agriculture - a green tech approach to combat plant pathogenic bacteria.</title>
        <authorList>
            <person name="Carstens A.B."/>
            <person name="Djurhuus A.M."/>
            <person name="Hansen L.H."/>
        </authorList>
    </citation>
    <scope>NUCLEOTIDE SEQUENCE [LARGE SCALE GENOMIC DNA]</scope>
</reference>
<protein>
    <submittedName>
        <fullName evidence="1">Uncharacterized protein</fullName>
    </submittedName>
</protein>
<evidence type="ECO:0000313" key="2">
    <source>
        <dbReference type="Proteomes" id="UP000246316"/>
    </source>
</evidence>
<accession>A0A2S1GM44</accession>
<organism evidence="1 2">
    <name type="scientific">Erwinia phage Cronus</name>
    <dbReference type="NCBI Taxonomy" id="2163633"/>
    <lineage>
        <taxon>Viruses</taxon>
        <taxon>Duplodnaviria</taxon>
        <taxon>Heunggongvirae</taxon>
        <taxon>Uroviricota</taxon>
        <taxon>Caudoviricetes</taxon>
        <taxon>Pantevenvirales</taxon>
        <taxon>Straboviridae</taxon>
        <taxon>Tevenvirinae</taxon>
        <taxon>Risoevirus</taxon>
        <taxon>Risoevirus cronus</taxon>
        <taxon>Roskildevirus cronus</taxon>
    </lineage>
</organism>
<proteinExistence type="predicted"/>
<dbReference type="KEGG" id="vg:65112586"/>
<keyword evidence="2" id="KW-1185">Reference proteome</keyword>
<dbReference type="GeneID" id="65112586"/>
<dbReference type="EMBL" id="MH059636">
    <property type="protein sequence ID" value="AWD90444.1"/>
    <property type="molecule type" value="Genomic_DNA"/>
</dbReference>
<evidence type="ECO:0000313" key="1">
    <source>
        <dbReference type="EMBL" id="AWD90444.1"/>
    </source>
</evidence>
<name>A0A2S1GM44_9CAUD</name>
<dbReference type="Proteomes" id="UP000246316">
    <property type="component" value="Segment"/>
</dbReference>
<dbReference type="RefSeq" id="YP_010094952.1">
    <property type="nucleotide sequence ID" value="NC_055743.1"/>
</dbReference>
<sequence length="147" mass="16989">MVDSTTLYLSEKIMINTNVKYVFKDALSRTEFIKNHVQNPFMAKALDEGFYLKEDGLNAYEHDHLDAFYSNGEHIMCTGKGGDSVQVCINPEERKYFVKDSSTQNLSNLEAFDKAVKSLREYRSERPFTKEDENLLDILRFAISVQK</sequence>